<dbReference type="GO" id="GO:0006261">
    <property type="term" value="P:DNA-templated DNA replication"/>
    <property type="evidence" value="ECO:0007669"/>
    <property type="project" value="TreeGrafter"/>
</dbReference>
<dbReference type="GO" id="GO:0003887">
    <property type="term" value="F:DNA-directed DNA polymerase activity"/>
    <property type="evidence" value="ECO:0007669"/>
    <property type="project" value="UniProtKB-KW"/>
</dbReference>
<dbReference type="Gene3D" id="3.40.50.300">
    <property type="entry name" value="P-loop containing nucleotide triphosphate hydrolases"/>
    <property type="match status" value="1"/>
</dbReference>
<evidence type="ECO:0000256" key="3">
    <source>
        <dbReference type="ARBA" id="ARBA00022705"/>
    </source>
</evidence>
<dbReference type="GO" id="GO:0003677">
    <property type="term" value="F:DNA binding"/>
    <property type="evidence" value="ECO:0007669"/>
    <property type="project" value="InterPro"/>
</dbReference>
<accession>A0A2S5RG46</accession>
<dbReference type="PANTHER" id="PTHR34388:SF1">
    <property type="entry name" value="DNA POLYMERASE III SUBUNIT DELTA"/>
    <property type="match status" value="1"/>
</dbReference>
<dbReference type="AlphaFoldDB" id="A0A2S5RG46"/>
<dbReference type="OrthoDB" id="400018at2"/>
<dbReference type="PANTHER" id="PTHR34388">
    <property type="entry name" value="DNA POLYMERASE III SUBUNIT DELTA"/>
    <property type="match status" value="1"/>
</dbReference>
<dbReference type="InterPro" id="IPR027417">
    <property type="entry name" value="P-loop_NTPase"/>
</dbReference>
<dbReference type="InterPro" id="IPR010372">
    <property type="entry name" value="DNA_pol3_delta_N"/>
</dbReference>
<evidence type="ECO:0000313" key="8">
    <source>
        <dbReference type="Proteomes" id="UP000239785"/>
    </source>
</evidence>
<dbReference type="Pfam" id="PF06144">
    <property type="entry name" value="DNA_pol3_delta"/>
    <property type="match status" value="1"/>
</dbReference>
<dbReference type="Pfam" id="PF21694">
    <property type="entry name" value="DNA_pol3_delta_C"/>
    <property type="match status" value="1"/>
</dbReference>
<evidence type="ECO:0000256" key="4">
    <source>
        <dbReference type="ARBA" id="ARBA00022932"/>
    </source>
</evidence>
<dbReference type="Gene3D" id="1.10.8.60">
    <property type="match status" value="1"/>
</dbReference>
<dbReference type="Gene3D" id="1.20.272.10">
    <property type="match status" value="1"/>
</dbReference>
<keyword evidence="8" id="KW-1185">Reference proteome</keyword>
<feature type="domain" description="DNA polymerase III delta N-terminal" evidence="5">
    <location>
        <begin position="2"/>
        <end position="124"/>
    </location>
</feature>
<organism evidence="7 8">
    <name type="scientific">Mesoplasma corruscae</name>
    <dbReference type="NCBI Taxonomy" id="216874"/>
    <lineage>
        <taxon>Bacteria</taxon>
        <taxon>Bacillati</taxon>
        <taxon>Mycoplasmatota</taxon>
        <taxon>Mollicutes</taxon>
        <taxon>Entomoplasmatales</taxon>
        <taxon>Entomoplasmataceae</taxon>
        <taxon>Mesoplasma</taxon>
    </lineage>
</organism>
<dbReference type="SUPFAM" id="SSF52540">
    <property type="entry name" value="P-loop containing nucleoside triphosphate hydrolases"/>
    <property type="match status" value="1"/>
</dbReference>
<feature type="domain" description="DNA polymerase III delta subunit-like C-terminal" evidence="6">
    <location>
        <begin position="195"/>
        <end position="312"/>
    </location>
</feature>
<dbReference type="NCBIfam" id="TIGR01128">
    <property type="entry name" value="holA"/>
    <property type="match status" value="1"/>
</dbReference>
<reference evidence="7 8" key="1">
    <citation type="submission" date="2017-11" db="EMBL/GenBank/DDBJ databases">
        <title>Genome sequence of Mesoplasma corruscae ELCA-2 (ATCC 49579).</title>
        <authorList>
            <person name="Lo W.-S."/>
            <person name="Kuo C.-H."/>
        </authorList>
    </citation>
    <scope>NUCLEOTIDE SEQUENCE [LARGE SCALE GENOMIC DNA]</scope>
    <source>
        <strain evidence="7 8">ELCA-2</strain>
    </source>
</reference>
<keyword evidence="3" id="KW-0235">DNA replication</keyword>
<evidence type="ECO:0000256" key="2">
    <source>
        <dbReference type="ARBA" id="ARBA00022695"/>
    </source>
</evidence>
<protein>
    <submittedName>
        <fullName evidence="7">DNA polymerase III subunit delta</fullName>
    </submittedName>
</protein>
<evidence type="ECO:0000259" key="5">
    <source>
        <dbReference type="Pfam" id="PF06144"/>
    </source>
</evidence>
<keyword evidence="1" id="KW-0808">Transferase</keyword>
<dbReference type="InterPro" id="IPR048466">
    <property type="entry name" value="DNA_pol3_delta-like_C"/>
</dbReference>
<keyword evidence="4" id="KW-0239">DNA-directed DNA polymerase</keyword>
<gene>
    <name evidence="7" type="primary">holA</name>
    <name evidence="7" type="ORF">MCORR_v1c06040</name>
</gene>
<evidence type="ECO:0000256" key="1">
    <source>
        <dbReference type="ARBA" id="ARBA00022679"/>
    </source>
</evidence>
<evidence type="ECO:0000259" key="6">
    <source>
        <dbReference type="Pfam" id="PF21694"/>
    </source>
</evidence>
<dbReference type="EMBL" id="PHNF01000002">
    <property type="protein sequence ID" value="PPE06299.1"/>
    <property type="molecule type" value="Genomic_DNA"/>
</dbReference>
<proteinExistence type="predicted"/>
<keyword evidence="2" id="KW-0548">Nucleotidyltransferase</keyword>
<dbReference type="RefSeq" id="WP_104208130.1">
    <property type="nucleotide sequence ID" value="NZ_PHNF01000002.1"/>
</dbReference>
<evidence type="ECO:0000313" key="7">
    <source>
        <dbReference type="EMBL" id="PPE06299.1"/>
    </source>
</evidence>
<dbReference type="GO" id="GO:0009360">
    <property type="term" value="C:DNA polymerase III complex"/>
    <property type="evidence" value="ECO:0007669"/>
    <property type="project" value="InterPro"/>
</dbReference>
<dbReference type="Proteomes" id="UP000239785">
    <property type="component" value="Unassembled WGS sequence"/>
</dbReference>
<comment type="caution">
    <text evidence="7">The sequence shown here is derived from an EMBL/GenBank/DDBJ whole genome shotgun (WGS) entry which is preliminary data.</text>
</comment>
<dbReference type="InterPro" id="IPR005790">
    <property type="entry name" value="DNA_polIII_delta"/>
</dbReference>
<name>A0A2S5RG46_9MOLU</name>
<sequence>MHFIYSSDHFLLSKTLNKLLKQLNNDQSYEVEKFSLIYNNLNEIYNSLVTISLFGYKKIIIIEDAWCFTEEKVTLNKSYSEEFIYQIIDSITDNIVIFTLNTDKISKRLKLSKYIEQKAELMHIKKMDDSQVIQYIKTFLFKQGKQIDLENATYLYNKVPNDMQSLSNELNKLSNLEVIEINKQTINANISKYIENDVFELAESFVKNDNKKFINLYKDYLLINDDIIGLIALIHTNLVFFRDVKILKEKLLSKEEIISSLKAHPFRVKLALSNNLNVASLNEKIKLIYTIQKGIINQNIDKENIAEYLFIKNMNNF</sequence>